<proteinExistence type="inferred from homology"/>
<name>A0ABZ1F5L5_9ACTN</name>
<evidence type="ECO:0000256" key="3">
    <source>
        <dbReference type="ARBA" id="ARBA00022679"/>
    </source>
</evidence>
<keyword evidence="9" id="KW-1185">Reference proteome</keyword>
<dbReference type="PANTHER" id="PTHR43197:SF1">
    <property type="entry name" value="UTP--GLUCOSE-1-PHOSPHATE URIDYLYLTRANSFERASE"/>
    <property type="match status" value="1"/>
</dbReference>
<evidence type="ECO:0000313" key="8">
    <source>
        <dbReference type="EMBL" id="WSB11727.1"/>
    </source>
</evidence>
<comment type="similarity">
    <text evidence="1">Belongs to the UDPGP type 2 family.</text>
</comment>
<dbReference type="Pfam" id="PF00483">
    <property type="entry name" value="NTP_transferase"/>
    <property type="match status" value="1"/>
</dbReference>
<evidence type="ECO:0000256" key="4">
    <source>
        <dbReference type="ARBA" id="ARBA00022695"/>
    </source>
</evidence>
<gene>
    <name evidence="8" type="ORF">OG849_32905</name>
</gene>
<evidence type="ECO:0000256" key="5">
    <source>
        <dbReference type="ARBA" id="ARBA00048128"/>
    </source>
</evidence>
<dbReference type="InterPro" id="IPR029044">
    <property type="entry name" value="Nucleotide-diphossugar_trans"/>
</dbReference>
<evidence type="ECO:0000313" key="9">
    <source>
        <dbReference type="Proteomes" id="UP001356428"/>
    </source>
</evidence>
<evidence type="ECO:0000256" key="1">
    <source>
        <dbReference type="ARBA" id="ARBA00006890"/>
    </source>
</evidence>
<dbReference type="SUPFAM" id="SSF53448">
    <property type="entry name" value="Nucleotide-diphospho-sugar transferases"/>
    <property type="match status" value="1"/>
</dbReference>
<dbReference type="GO" id="GO:0016779">
    <property type="term" value="F:nucleotidyltransferase activity"/>
    <property type="evidence" value="ECO:0007669"/>
    <property type="project" value="UniProtKB-KW"/>
</dbReference>
<dbReference type="InterPro" id="IPR005771">
    <property type="entry name" value="GalU_uridylyltTrfase_bac/arc"/>
</dbReference>
<sequence>MERDPTRNISKAVIPAAGLGTRFLPATKATPKEMLPVVDKPAIQYVVEEAVSVGLTDILMVTGRNKRPLEDHFDRSFELEDALQRKGDDARLSQVRLSSALADIHYLRQGDPRGLGHAVLRAAPHVGDEPFAVLLGDDLIDPRDALLERMVQVHRRHGGSVVALMEVDPSLVSLYGCAAVRPTDDPQVMRITDLVEKPAPSQAPSNYAVIGRYILDPAVFPVLRTIGPGRGGEIQLTDALREFAVNDEAGGPVHGVVFTGRRYDTGDRADYLRSIVRLAWERDDLGPDFQQWLRGFVDSRRPRTAGSPHTAFDAPTAGVLGRRSGRGKSE</sequence>
<keyword evidence="4 8" id="KW-0548">Nucleotidyltransferase</keyword>
<organism evidence="8 9">
    <name type="scientific">Streptomyces cyaneofuscatus</name>
    <dbReference type="NCBI Taxonomy" id="66883"/>
    <lineage>
        <taxon>Bacteria</taxon>
        <taxon>Bacillati</taxon>
        <taxon>Actinomycetota</taxon>
        <taxon>Actinomycetes</taxon>
        <taxon>Kitasatosporales</taxon>
        <taxon>Streptomycetaceae</taxon>
        <taxon>Streptomyces</taxon>
    </lineage>
</organism>
<dbReference type="EC" id="2.7.7.9" evidence="2"/>
<dbReference type="EMBL" id="CP109083">
    <property type="protein sequence ID" value="WSB11727.1"/>
    <property type="molecule type" value="Genomic_DNA"/>
</dbReference>
<evidence type="ECO:0000259" key="7">
    <source>
        <dbReference type="Pfam" id="PF00483"/>
    </source>
</evidence>
<protein>
    <recommendedName>
        <fullName evidence="2">UTP--glucose-1-phosphate uridylyltransferase</fullName>
        <ecNumber evidence="2">2.7.7.9</ecNumber>
    </recommendedName>
</protein>
<keyword evidence="3" id="KW-0808">Transferase</keyword>
<dbReference type="CDD" id="cd02541">
    <property type="entry name" value="UGPase_prokaryotic"/>
    <property type="match status" value="1"/>
</dbReference>
<reference evidence="8 9" key="1">
    <citation type="submission" date="2022-10" db="EMBL/GenBank/DDBJ databases">
        <title>The complete genomes of actinobacterial strains from the NBC collection.</title>
        <authorList>
            <person name="Joergensen T.S."/>
            <person name="Alvarez Arevalo M."/>
            <person name="Sterndorff E.B."/>
            <person name="Faurdal D."/>
            <person name="Vuksanovic O."/>
            <person name="Mourched A.-S."/>
            <person name="Charusanti P."/>
            <person name="Shaw S."/>
            <person name="Blin K."/>
            <person name="Weber T."/>
        </authorList>
    </citation>
    <scope>NUCLEOTIDE SEQUENCE [LARGE SCALE GENOMIC DNA]</scope>
    <source>
        <strain evidence="8 9">NBC 01792</strain>
    </source>
</reference>
<dbReference type="Proteomes" id="UP001356428">
    <property type="component" value="Chromosome"/>
</dbReference>
<dbReference type="RefSeq" id="WP_326702328.1">
    <property type="nucleotide sequence ID" value="NZ_CP108861.1"/>
</dbReference>
<dbReference type="PANTHER" id="PTHR43197">
    <property type="entry name" value="UTP--GLUCOSE-1-PHOSPHATE URIDYLYLTRANSFERASE"/>
    <property type="match status" value="1"/>
</dbReference>
<dbReference type="InterPro" id="IPR005835">
    <property type="entry name" value="NTP_transferase_dom"/>
</dbReference>
<feature type="domain" description="Nucleotidyl transferase" evidence="7">
    <location>
        <begin position="11"/>
        <end position="273"/>
    </location>
</feature>
<accession>A0ABZ1F5L5</accession>
<evidence type="ECO:0000256" key="2">
    <source>
        <dbReference type="ARBA" id="ARBA00012415"/>
    </source>
</evidence>
<comment type="catalytic activity">
    <reaction evidence="5">
        <text>alpha-D-glucose 1-phosphate + UTP + H(+) = UDP-alpha-D-glucose + diphosphate</text>
        <dbReference type="Rhea" id="RHEA:19889"/>
        <dbReference type="ChEBI" id="CHEBI:15378"/>
        <dbReference type="ChEBI" id="CHEBI:33019"/>
        <dbReference type="ChEBI" id="CHEBI:46398"/>
        <dbReference type="ChEBI" id="CHEBI:58601"/>
        <dbReference type="ChEBI" id="CHEBI:58885"/>
        <dbReference type="EC" id="2.7.7.9"/>
    </reaction>
</comment>
<evidence type="ECO:0000256" key="6">
    <source>
        <dbReference type="SAM" id="MobiDB-lite"/>
    </source>
</evidence>
<feature type="region of interest" description="Disordered" evidence="6">
    <location>
        <begin position="300"/>
        <end position="330"/>
    </location>
</feature>
<dbReference type="Gene3D" id="3.90.550.10">
    <property type="entry name" value="Spore Coat Polysaccharide Biosynthesis Protein SpsA, Chain A"/>
    <property type="match status" value="1"/>
</dbReference>